<gene>
    <name evidence="1" type="ORF">HF568_06240</name>
</gene>
<comment type="caution">
    <text evidence="1">The sequence shown here is derived from an EMBL/GenBank/DDBJ whole genome shotgun (WGS) entry which is preliminary data.</text>
</comment>
<evidence type="ECO:0000313" key="1">
    <source>
        <dbReference type="EMBL" id="MBU2722812.1"/>
    </source>
</evidence>
<evidence type="ECO:0000313" key="2">
    <source>
        <dbReference type="Proteomes" id="UP000887300"/>
    </source>
</evidence>
<organism evidence="1 2">
    <name type="scientific">Acidithiobacillus ferridurans</name>
    <dbReference type="NCBI Taxonomy" id="1232575"/>
    <lineage>
        <taxon>Bacteria</taxon>
        <taxon>Pseudomonadati</taxon>
        <taxon>Pseudomonadota</taxon>
        <taxon>Acidithiobacillia</taxon>
        <taxon>Acidithiobacillales</taxon>
        <taxon>Acidithiobacillaceae</taxon>
        <taxon>Acidithiobacillus</taxon>
    </lineage>
</organism>
<name>A0A8X8KAG7_ACIFI</name>
<proteinExistence type="predicted"/>
<protein>
    <submittedName>
        <fullName evidence="1">Uncharacterized protein</fullName>
    </submittedName>
</protein>
<dbReference type="EMBL" id="JABBHS010000191">
    <property type="protein sequence ID" value="MBU2722812.1"/>
    <property type="molecule type" value="Genomic_DNA"/>
</dbReference>
<accession>A0A8X8KAG7</accession>
<dbReference type="RefSeq" id="WP_215886170.1">
    <property type="nucleotide sequence ID" value="NZ_CP134225.1"/>
</dbReference>
<dbReference type="AlphaFoldDB" id="A0A8X8KAG7"/>
<dbReference type="Proteomes" id="UP000887300">
    <property type="component" value="Unassembled WGS sequence"/>
</dbReference>
<reference evidence="1" key="1">
    <citation type="journal article" date="2021" name="ISME J.">
        <title>Genomic evolution of the class Acidithiobacillia: deep-branching Proteobacteria living in extreme acidic conditions.</title>
        <authorList>
            <person name="Moya-Beltran A."/>
            <person name="Beard S."/>
            <person name="Rojas-Villalobos C."/>
            <person name="Issotta F."/>
            <person name="Gallardo Y."/>
            <person name="Ulloa R."/>
            <person name="Giaveno A."/>
            <person name="Degli Esposti M."/>
            <person name="Johnson D.B."/>
            <person name="Quatrini R."/>
        </authorList>
    </citation>
    <scope>NUCLEOTIDE SEQUENCE</scope>
    <source>
        <strain evidence="1">DSM 583</strain>
    </source>
</reference>
<sequence>MRGYSEVPEKVLEELAAHARERFASLHKKNREKMLGVMIMTMGVNGECATAIIADPHQEGHMTRAAKDFLALEILDTVSKNLRGERTGIMANLPIMASGVSDEQLDNVH</sequence>